<evidence type="ECO:0000256" key="8">
    <source>
        <dbReference type="ARBA" id="ARBA00037955"/>
    </source>
</evidence>
<reference evidence="12 13" key="1">
    <citation type="journal article" date="2019" name="Fungal Biol. Biotechnol.">
        <title>Draft genome sequence of fastidious pathogen Ceratobasidium theobromae, which causes vascular-streak dieback in Theobroma cacao.</title>
        <authorList>
            <person name="Ali S.S."/>
            <person name="Asman A."/>
            <person name="Shao J."/>
            <person name="Firmansyah A.P."/>
            <person name="Susilo A.W."/>
            <person name="Rosmana A."/>
            <person name="McMahon P."/>
            <person name="Junaid M."/>
            <person name="Guest D."/>
            <person name="Kheng T.Y."/>
            <person name="Meinhardt L.W."/>
            <person name="Bailey B.A."/>
        </authorList>
    </citation>
    <scope>NUCLEOTIDE SEQUENCE [LARGE SCALE GENOMIC DNA]</scope>
    <source>
        <strain evidence="12 13">CT2</strain>
    </source>
</reference>
<feature type="region of interest" description="Disordered" evidence="10">
    <location>
        <begin position="1106"/>
        <end position="1136"/>
    </location>
</feature>
<dbReference type="SUPFAM" id="SSF51735">
    <property type="entry name" value="NAD(P)-binding Rossmann-fold domains"/>
    <property type="match status" value="1"/>
</dbReference>
<sequence length="1136" mass="122998">MPEDAFDASWKPTPDPRDIVIPGVDPDLPITVQTEQIDQLITLKLQNIDKNFAKCHQIITTKILPSLKKYSAGCQPTRDAAKFWRGFFEAAAQIRVSVEEDGVSTLGERTPNDAANDPNQTPQPGQVYHEDTTEGSEITFHRGAVSSTPQAQKFSHVADSIERSIDTNESWVARSVESPFERFDRQLKDLALDEDQDTQSSIQPQPTQSTSGAPRGGKPIPLPQFESEESSTSIPSISAQQRSTSSSVIFAVPESPQEARTAPSPNKGKSRRKSAGRDLRQEVLKSNLMNTAKPGVRWNGITDLRSNVTFSDSTVSTSTNESFGEVTQREHITLQPYSPSRNRETLQRTPSKQAAAMLVRNVLSKVPSGSDLSATPADTSAVSSVAPSTSATTRNYGAAPSSTSSGSTLGRKPNPIQGLFGLSPEDLQGSGLLGKSNPPPASQQTSGVAGPSRQVYAEESPFKWQDDLGSVSPAEYRIPRTIDIGDDESFDRSRSTDSSFDNDESRYGEEYEQPRWLSEETDRYSSGGRGPQDEETIFGARRASAAPAQATAATGTRPSNLFALPDVTETYFGGRLEDAAGEESPTPWARSAPGRGSHRQAHTSNPTYSPFVPTPRDTSAWFFRATPPLILQFQSSFPFATSIPPSKTTSAKDSAGDVVCAVSDQIIARTGIPALALSTIGHIETSIPPVPKQELRPPRFLRQRIPPAIFLQPQFPSLHSLSSLTTMSPSEPLRRVLVTGGAGYIGSHIVLTLALTRRYKVFSIDNHHNSFPTALSRVSQITRDALPADASEQDRDSAEVEAYAADLTNEKEIRAIFDKFGKGGVWGVIHVAAYKAVGESGEIPLTYYANNVSATILLSQAMKDYGCTRLVYSSSATVYGVPPIIPIPETTPLKAESVYGRTKVMCETILKDLCHAEPENWRVISLRYFNPAGAHPSGLIGEDPRGKPGNLLPLLSQMAVGRVKESVLKVFGNDYPTRDGTCVRDYIHVMDLAGGHLNALDALVKDSTFANCEDRAKYKGYNLGKGRGQSVLEIVQAMRVATGFDFKTEIVGRRLGDVPDLTADPTLAEKELGFSAPQDLETMCHDLWNWQSKNPEGYGEPSVPKVNGTHAPKINGCSAKSMGTGVAASPVATESN</sequence>
<dbReference type="InterPro" id="IPR005886">
    <property type="entry name" value="UDP_G4E"/>
</dbReference>
<feature type="region of interest" description="Disordered" evidence="10">
    <location>
        <begin position="101"/>
        <end position="134"/>
    </location>
</feature>
<evidence type="ECO:0000256" key="9">
    <source>
        <dbReference type="ARBA" id="ARBA00038238"/>
    </source>
</evidence>
<dbReference type="Proteomes" id="UP000383932">
    <property type="component" value="Unassembled WGS sequence"/>
</dbReference>
<dbReference type="Gene3D" id="3.90.25.10">
    <property type="entry name" value="UDP-galactose 4-epimerase, domain 1"/>
    <property type="match status" value="1"/>
</dbReference>
<feature type="domain" description="NAD(P)-binding" evidence="11">
    <location>
        <begin position="737"/>
        <end position="1086"/>
    </location>
</feature>
<dbReference type="GO" id="GO:0005829">
    <property type="term" value="C:cytosol"/>
    <property type="evidence" value="ECO:0007669"/>
    <property type="project" value="TreeGrafter"/>
</dbReference>
<evidence type="ECO:0000256" key="10">
    <source>
        <dbReference type="SAM" id="MobiDB-lite"/>
    </source>
</evidence>
<evidence type="ECO:0000259" key="11">
    <source>
        <dbReference type="Pfam" id="PF16363"/>
    </source>
</evidence>
<dbReference type="NCBIfam" id="TIGR01179">
    <property type="entry name" value="galE"/>
    <property type="match status" value="1"/>
</dbReference>
<proteinExistence type="inferred from homology"/>
<feature type="region of interest" description="Disordered" evidence="10">
    <location>
        <begin position="367"/>
        <end position="454"/>
    </location>
</feature>
<feature type="compositionally biased region" description="Low complexity" evidence="10">
    <location>
        <begin position="230"/>
        <end position="247"/>
    </location>
</feature>
<comment type="similarity">
    <text evidence="8">In the N-terminal section; belongs to the NAD(P)-dependent epimerase/dehydratase family.</text>
</comment>
<feature type="region of interest" description="Disordered" evidence="10">
    <location>
        <begin position="578"/>
        <end position="612"/>
    </location>
</feature>
<feature type="compositionally biased region" description="Basic and acidic residues" evidence="10">
    <location>
        <begin position="503"/>
        <end position="523"/>
    </location>
</feature>
<comment type="cofactor">
    <cofactor evidence="2">
        <name>NAD(+)</name>
        <dbReference type="ChEBI" id="CHEBI:57540"/>
    </cofactor>
</comment>
<dbReference type="GO" id="GO:0006012">
    <property type="term" value="P:galactose metabolic process"/>
    <property type="evidence" value="ECO:0007669"/>
    <property type="project" value="InterPro"/>
</dbReference>
<gene>
    <name evidence="12" type="ORF">CTheo_2039</name>
</gene>
<evidence type="ECO:0000256" key="4">
    <source>
        <dbReference type="ARBA" id="ARBA00005028"/>
    </source>
</evidence>
<dbReference type="AlphaFoldDB" id="A0A5N5QTQ9"/>
<comment type="pathway">
    <text evidence="4">Carbohydrate metabolism; hexose metabolism.</text>
</comment>
<dbReference type="InterPro" id="IPR013964">
    <property type="entry name" value="DASH_Ask1"/>
</dbReference>
<comment type="catalytic activity">
    <reaction evidence="1">
        <text>UDP-alpha-D-glucose = UDP-alpha-D-galactose</text>
        <dbReference type="Rhea" id="RHEA:22168"/>
        <dbReference type="ChEBI" id="CHEBI:58885"/>
        <dbReference type="ChEBI" id="CHEBI:66914"/>
        <dbReference type="EC" id="5.1.3.2"/>
    </reaction>
</comment>
<accession>A0A5N5QTQ9</accession>
<dbReference type="PANTHER" id="PTHR43725">
    <property type="entry name" value="UDP-GLUCOSE 4-EPIMERASE"/>
    <property type="match status" value="1"/>
</dbReference>
<evidence type="ECO:0000256" key="3">
    <source>
        <dbReference type="ARBA" id="ARBA00004947"/>
    </source>
</evidence>
<dbReference type="Pfam" id="PF08655">
    <property type="entry name" value="DASH_Ask1"/>
    <property type="match status" value="1"/>
</dbReference>
<feature type="region of interest" description="Disordered" evidence="10">
    <location>
        <begin position="194"/>
        <end position="280"/>
    </location>
</feature>
<feature type="compositionally biased region" description="Low complexity" evidence="10">
    <location>
        <begin position="198"/>
        <end position="211"/>
    </location>
</feature>
<dbReference type="GO" id="GO:0003978">
    <property type="term" value="F:UDP-glucose 4-epimerase activity"/>
    <property type="evidence" value="ECO:0007669"/>
    <property type="project" value="UniProtKB-EC"/>
</dbReference>
<dbReference type="InterPro" id="IPR016040">
    <property type="entry name" value="NAD(P)-bd_dom"/>
</dbReference>
<dbReference type="GO" id="GO:0042729">
    <property type="term" value="C:DASH complex"/>
    <property type="evidence" value="ECO:0007669"/>
    <property type="project" value="InterPro"/>
</dbReference>
<feature type="compositionally biased region" description="Low complexity" evidence="10">
    <location>
        <begin position="373"/>
        <end position="408"/>
    </location>
</feature>
<evidence type="ECO:0000256" key="1">
    <source>
        <dbReference type="ARBA" id="ARBA00000083"/>
    </source>
</evidence>
<comment type="caution">
    <text evidence="12">The sequence shown here is derived from an EMBL/GenBank/DDBJ whole genome shotgun (WGS) entry which is preliminary data.</text>
</comment>
<keyword evidence="13" id="KW-1185">Reference proteome</keyword>
<dbReference type="CDD" id="cd05247">
    <property type="entry name" value="UDP_G4E_1_SDR_e"/>
    <property type="match status" value="1"/>
</dbReference>
<dbReference type="Pfam" id="PF16363">
    <property type="entry name" value="GDP_Man_Dehyd"/>
    <property type="match status" value="1"/>
</dbReference>
<dbReference type="GO" id="GO:0008608">
    <property type="term" value="P:attachment of spindle microtubules to kinetochore"/>
    <property type="evidence" value="ECO:0007669"/>
    <property type="project" value="InterPro"/>
</dbReference>
<keyword evidence="5" id="KW-0520">NAD</keyword>
<dbReference type="EMBL" id="SSOP01000019">
    <property type="protein sequence ID" value="KAB5594556.1"/>
    <property type="molecule type" value="Genomic_DNA"/>
</dbReference>
<dbReference type="Gene3D" id="3.40.50.720">
    <property type="entry name" value="NAD(P)-binding Rossmann-like Domain"/>
    <property type="match status" value="1"/>
</dbReference>
<dbReference type="GO" id="GO:0072686">
    <property type="term" value="C:mitotic spindle"/>
    <property type="evidence" value="ECO:0007669"/>
    <property type="project" value="InterPro"/>
</dbReference>
<dbReference type="PANTHER" id="PTHR43725:SF47">
    <property type="entry name" value="UDP-GLUCOSE 4-EPIMERASE"/>
    <property type="match status" value="1"/>
</dbReference>
<evidence type="ECO:0000256" key="5">
    <source>
        <dbReference type="ARBA" id="ARBA00023027"/>
    </source>
</evidence>
<keyword evidence="6" id="KW-0413">Isomerase</keyword>
<comment type="similarity">
    <text evidence="9">In the C-terminal section; belongs to the aldose epimerase family.</text>
</comment>
<evidence type="ECO:0000313" key="12">
    <source>
        <dbReference type="EMBL" id="KAB5594556.1"/>
    </source>
</evidence>
<feature type="region of interest" description="Disordered" evidence="10">
    <location>
        <begin position="479"/>
        <end position="534"/>
    </location>
</feature>
<protein>
    <submittedName>
        <fullName evidence="12">DASH complex subunit ASK1</fullName>
    </submittedName>
</protein>
<evidence type="ECO:0000313" key="13">
    <source>
        <dbReference type="Proteomes" id="UP000383932"/>
    </source>
</evidence>
<name>A0A5N5QTQ9_9AGAM</name>
<comment type="function">
    <text evidence="7">Mutarotase converts alpha-aldose to the beta-anomer. It is active on D-glucose, L-arabinose, D-xylose, D-galactose, maltose and lactose.</text>
</comment>
<comment type="pathway">
    <text evidence="3">Carbohydrate metabolism; galactose metabolism.</text>
</comment>
<dbReference type="InterPro" id="IPR036291">
    <property type="entry name" value="NAD(P)-bd_dom_sf"/>
</dbReference>
<evidence type="ECO:0000256" key="2">
    <source>
        <dbReference type="ARBA" id="ARBA00001911"/>
    </source>
</evidence>
<dbReference type="OrthoDB" id="9402762at2759"/>
<evidence type="ECO:0000256" key="7">
    <source>
        <dbReference type="ARBA" id="ARBA00037676"/>
    </source>
</evidence>
<evidence type="ECO:0000256" key="6">
    <source>
        <dbReference type="ARBA" id="ARBA00023235"/>
    </source>
</evidence>
<organism evidence="12 13">
    <name type="scientific">Ceratobasidium theobromae</name>
    <dbReference type="NCBI Taxonomy" id="1582974"/>
    <lineage>
        <taxon>Eukaryota</taxon>
        <taxon>Fungi</taxon>
        <taxon>Dikarya</taxon>
        <taxon>Basidiomycota</taxon>
        <taxon>Agaricomycotina</taxon>
        <taxon>Agaricomycetes</taxon>
        <taxon>Cantharellales</taxon>
        <taxon>Ceratobasidiaceae</taxon>
        <taxon>Ceratobasidium</taxon>
    </lineage>
</organism>